<reference evidence="1 2" key="1">
    <citation type="submission" date="2019-10" db="EMBL/GenBank/DDBJ databases">
        <authorList>
            <person name="Palmer J.M."/>
        </authorList>
    </citation>
    <scope>NUCLEOTIDE SEQUENCE [LARGE SCALE GENOMIC DNA]</scope>
    <source>
        <strain evidence="1 2">TWF730</strain>
    </source>
</reference>
<comment type="caution">
    <text evidence="1">The sequence shown here is derived from an EMBL/GenBank/DDBJ whole genome shotgun (WGS) entry which is preliminary data.</text>
</comment>
<sequence length="634" mass="70983">MFGFQERLGFLRYQKNDTSIDSWYQLFVVASRLTKRQDLNVDNRRRIWYLCADLFVMVMHNRIQEPTEIENAGETYILQTEDRTAFLAVGATSQLRLEAPTLIDGTATKFSGTIDNITASGMNVSYKGDTRLRFVSGFEFLPSGEAIGNINRFDSRFVSFKPRAPTETLIMHVAANNYGIVDISVVSSDSPDPEPIWIGKSHLEGCAIKRWNMGPVWPRTTAFISQMIVELNSFSITSLQILRPSFIVASAVPAEQKFINQYFWKPHLPILNANMSLNHESFYQSSNLHFRLQDNPHPNPEFSPIEYIGGFETIARLSLWVSGLHNDICAIQIYRVESGLIPFVVGKPTGAATDIFINSSGGEYISGMSITVVKDSGQISGLSFSTSYNRKFNICCPVCDAGEREEAKTRIVDLAPNNKENTKIVGLYCRFGQRRTETTLLDIGVITVKLDRETQRPRRPIAGLEPANAQLVPSLKPRAGVFQEWPVGCDWKFTAETSLAGCKKVMASFQPQTPSRLSGIVLFYSNTEYTSIPKVLGHIGHTSKVHTLNIFSGQEIITKIKVFYKTLQGHSQKPMLTVGMKIQLTKGDEHSSYDLGDCEGAGDGHVEDLDILESDLIYWEYTEFADRLGVRSAL</sequence>
<dbReference type="AlphaFoldDB" id="A0AAV9V3X8"/>
<accession>A0AAV9V3X8</accession>
<evidence type="ECO:0000313" key="1">
    <source>
        <dbReference type="EMBL" id="KAK6352276.1"/>
    </source>
</evidence>
<keyword evidence="2" id="KW-1185">Reference proteome</keyword>
<organism evidence="1 2">
    <name type="scientific">Orbilia blumenaviensis</name>
    <dbReference type="NCBI Taxonomy" id="1796055"/>
    <lineage>
        <taxon>Eukaryota</taxon>
        <taxon>Fungi</taxon>
        <taxon>Dikarya</taxon>
        <taxon>Ascomycota</taxon>
        <taxon>Pezizomycotina</taxon>
        <taxon>Orbiliomycetes</taxon>
        <taxon>Orbiliales</taxon>
        <taxon>Orbiliaceae</taxon>
        <taxon>Orbilia</taxon>
    </lineage>
</organism>
<protein>
    <submittedName>
        <fullName evidence="1">Uncharacterized protein</fullName>
    </submittedName>
</protein>
<proteinExistence type="predicted"/>
<dbReference type="EMBL" id="JAVHNS010000006">
    <property type="protein sequence ID" value="KAK6352276.1"/>
    <property type="molecule type" value="Genomic_DNA"/>
</dbReference>
<evidence type="ECO:0000313" key="2">
    <source>
        <dbReference type="Proteomes" id="UP001373714"/>
    </source>
</evidence>
<name>A0AAV9V3X8_9PEZI</name>
<gene>
    <name evidence="1" type="ORF">TWF730_009106</name>
</gene>
<dbReference type="Proteomes" id="UP001373714">
    <property type="component" value="Unassembled WGS sequence"/>
</dbReference>